<evidence type="ECO:0000256" key="2">
    <source>
        <dbReference type="ARBA" id="ARBA00009695"/>
    </source>
</evidence>
<dbReference type="PANTHER" id="PTHR33602">
    <property type="entry name" value="REGULATORY PROTEIN RECX FAMILY PROTEIN"/>
    <property type="match status" value="1"/>
</dbReference>
<proteinExistence type="inferred from homology"/>
<comment type="subcellular location">
    <subcellularLocation>
        <location evidence="1 5">Cytoplasm</location>
    </subcellularLocation>
</comment>
<comment type="caution">
    <text evidence="8">The sequence shown here is derived from an EMBL/GenBank/DDBJ whole genome shotgun (WGS) entry which is preliminary data.</text>
</comment>
<evidence type="ECO:0000256" key="4">
    <source>
        <dbReference type="ARBA" id="ARBA00022490"/>
    </source>
</evidence>
<keyword evidence="9" id="KW-1185">Reference proteome</keyword>
<reference evidence="8 9" key="1">
    <citation type="submission" date="2017-06" db="EMBL/GenBank/DDBJ databases">
        <title>Hymenobacter amundsenii sp. nov. isolated from regoliths in Antarctica.</title>
        <authorList>
            <person name="Sedlacek I."/>
            <person name="Kralova S."/>
            <person name="Pantucek R."/>
            <person name="Svec P."/>
            <person name="Holochova P."/>
            <person name="Stankova E."/>
            <person name="Vrbovska V."/>
            <person name="Busse H.-J."/>
        </authorList>
    </citation>
    <scope>NUCLEOTIDE SEQUENCE [LARGE SCALE GENOMIC DNA]</scope>
    <source>
        <strain evidence="8 9">CCM 8682</strain>
    </source>
</reference>
<dbReference type="RefSeq" id="WP_088464745.1">
    <property type="nucleotide sequence ID" value="NZ_NIRR01000019.1"/>
</dbReference>
<protein>
    <recommendedName>
        <fullName evidence="3 5">Regulatory protein RecX</fullName>
    </recommendedName>
</protein>
<dbReference type="EMBL" id="NIRR01000019">
    <property type="protein sequence ID" value="OWP62818.1"/>
    <property type="molecule type" value="Genomic_DNA"/>
</dbReference>
<organism evidence="8 9">
    <name type="scientific">Hymenobacter amundsenii</name>
    <dbReference type="NCBI Taxonomy" id="2006685"/>
    <lineage>
        <taxon>Bacteria</taxon>
        <taxon>Pseudomonadati</taxon>
        <taxon>Bacteroidota</taxon>
        <taxon>Cytophagia</taxon>
        <taxon>Cytophagales</taxon>
        <taxon>Hymenobacteraceae</taxon>
        <taxon>Hymenobacter</taxon>
    </lineage>
</organism>
<feature type="domain" description="RecX third three-helical" evidence="7">
    <location>
        <begin position="108"/>
        <end position="155"/>
    </location>
</feature>
<evidence type="ECO:0000259" key="6">
    <source>
        <dbReference type="Pfam" id="PF02631"/>
    </source>
</evidence>
<dbReference type="OrthoDB" id="1523826at2"/>
<dbReference type="Gene3D" id="1.10.10.10">
    <property type="entry name" value="Winged helix-like DNA-binding domain superfamily/Winged helix DNA-binding domain"/>
    <property type="match status" value="2"/>
</dbReference>
<evidence type="ECO:0000256" key="5">
    <source>
        <dbReference type="HAMAP-Rule" id="MF_01114"/>
    </source>
</evidence>
<comment type="similarity">
    <text evidence="2 5">Belongs to the RecX family.</text>
</comment>
<dbReference type="InterPro" id="IPR036388">
    <property type="entry name" value="WH-like_DNA-bd_sf"/>
</dbReference>
<evidence type="ECO:0000313" key="8">
    <source>
        <dbReference type="EMBL" id="OWP62818.1"/>
    </source>
</evidence>
<dbReference type="InterPro" id="IPR003783">
    <property type="entry name" value="Regulatory_RecX"/>
</dbReference>
<dbReference type="GO" id="GO:0006282">
    <property type="term" value="P:regulation of DNA repair"/>
    <property type="evidence" value="ECO:0007669"/>
    <property type="project" value="UniProtKB-UniRule"/>
</dbReference>
<dbReference type="InterPro" id="IPR053924">
    <property type="entry name" value="RecX_HTH_2nd"/>
</dbReference>
<evidence type="ECO:0000256" key="3">
    <source>
        <dbReference type="ARBA" id="ARBA00018111"/>
    </source>
</evidence>
<evidence type="ECO:0000256" key="1">
    <source>
        <dbReference type="ARBA" id="ARBA00004496"/>
    </source>
</evidence>
<dbReference type="GO" id="GO:0005737">
    <property type="term" value="C:cytoplasm"/>
    <property type="evidence" value="ECO:0007669"/>
    <property type="project" value="UniProtKB-SubCell"/>
</dbReference>
<dbReference type="PANTHER" id="PTHR33602:SF1">
    <property type="entry name" value="REGULATORY PROTEIN RECX FAMILY PROTEIN"/>
    <property type="match status" value="1"/>
</dbReference>
<dbReference type="HAMAP" id="MF_01114">
    <property type="entry name" value="RecX"/>
    <property type="match status" value="1"/>
</dbReference>
<dbReference type="Proteomes" id="UP000197277">
    <property type="component" value="Unassembled WGS sequence"/>
</dbReference>
<gene>
    <name evidence="5" type="primary">recX</name>
    <name evidence="8" type="ORF">CDA63_12250</name>
</gene>
<comment type="function">
    <text evidence="5">Modulates RecA activity.</text>
</comment>
<evidence type="ECO:0000313" key="9">
    <source>
        <dbReference type="Proteomes" id="UP000197277"/>
    </source>
</evidence>
<sequence>MFKPAAPKFYTPTEALRKIAEFCAYQERNQKEVEAKLRSYGLNEDEAGEIIIRLSREKLLDEERFAQAYVRGHYNQKKWGRRRIMQELKQKGISDYCIKSGMKEIDGDQYYQNLVDLLEKKDRQEKERHPGKRRQKIQVFLMAKGYEQDLIKMAMDDLGKEPVDDADE</sequence>
<keyword evidence="4 5" id="KW-0963">Cytoplasm</keyword>
<dbReference type="AlphaFoldDB" id="A0A246FJU5"/>
<dbReference type="InterPro" id="IPR053925">
    <property type="entry name" value="RecX_HTH_3rd"/>
</dbReference>
<accession>A0A246FJU5</accession>
<feature type="domain" description="RecX second three-helical" evidence="6">
    <location>
        <begin position="61"/>
        <end position="99"/>
    </location>
</feature>
<dbReference type="Pfam" id="PF02631">
    <property type="entry name" value="RecX_HTH2"/>
    <property type="match status" value="1"/>
</dbReference>
<name>A0A246FJU5_9BACT</name>
<dbReference type="Pfam" id="PF21981">
    <property type="entry name" value="RecX_HTH3"/>
    <property type="match status" value="1"/>
</dbReference>
<evidence type="ECO:0000259" key="7">
    <source>
        <dbReference type="Pfam" id="PF21981"/>
    </source>
</evidence>